<proteinExistence type="predicted"/>
<sequence>MGTGSKPITIFFVILYAFLFYLVFANKNMLAMEVMAVGMLLQAIIDCWCAFRKSKP</sequence>
<dbReference type="STRING" id="1114972.FD35_GL001650"/>
<evidence type="ECO:0000313" key="2">
    <source>
        <dbReference type="EMBL" id="KRL56556.1"/>
    </source>
</evidence>
<feature type="transmembrane region" description="Helical" evidence="1">
    <location>
        <begin position="30"/>
        <end position="51"/>
    </location>
</feature>
<evidence type="ECO:0000313" key="3">
    <source>
        <dbReference type="Proteomes" id="UP000051999"/>
    </source>
</evidence>
<keyword evidence="1" id="KW-1133">Transmembrane helix</keyword>
<accession>A0A0R1RIP8</accession>
<dbReference type="eggNOG" id="ENOG5030AV0">
    <property type="taxonomic scope" value="Bacteria"/>
</dbReference>
<dbReference type="AlphaFoldDB" id="A0A0R1RIP8"/>
<feature type="transmembrane region" description="Helical" evidence="1">
    <location>
        <begin position="7"/>
        <end position="24"/>
    </location>
</feature>
<organism evidence="2 3">
    <name type="scientific">Furfurilactobacillus rossiae DSM 15814</name>
    <dbReference type="NCBI Taxonomy" id="1114972"/>
    <lineage>
        <taxon>Bacteria</taxon>
        <taxon>Bacillati</taxon>
        <taxon>Bacillota</taxon>
        <taxon>Bacilli</taxon>
        <taxon>Lactobacillales</taxon>
        <taxon>Lactobacillaceae</taxon>
        <taxon>Furfurilactobacillus</taxon>
    </lineage>
</organism>
<keyword evidence="3" id="KW-1185">Reference proteome</keyword>
<comment type="caution">
    <text evidence="2">The sequence shown here is derived from an EMBL/GenBank/DDBJ whole genome shotgun (WGS) entry which is preliminary data.</text>
</comment>
<evidence type="ECO:0000256" key="1">
    <source>
        <dbReference type="SAM" id="Phobius"/>
    </source>
</evidence>
<keyword evidence="1" id="KW-0812">Transmembrane</keyword>
<keyword evidence="1" id="KW-0472">Membrane</keyword>
<reference evidence="2 3" key="1">
    <citation type="journal article" date="2015" name="Genome Announc.">
        <title>Expanding the biotechnology potential of lactobacilli through comparative genomics of 213 strains and associated genera.</title>
        <authorList>
            <person name="Sun Z."/>
            <person name="Harris H.M."/>
            <person name="McCann A."/>
            <person name="Guo C."/>
            <person name="Argimon S."/>
            <person name="Zhang W."/>
            <person name="Yang X."/>
            <person name="Jeffery I.B."/>
            <person name="Cooney J.C."/>
            <person name="Kagawa T.F."/>
            <person name="Liu W."/>
            <person name="Song Y."/>
            <person name="Salvetti E."/>
            <person name="Wrobel A."/>
            <person name="Rasinkangas P."/>
            <person name="Parkhill J."/>
            <person name="Rea M.C."/>
            <person name="O'Sullivan O."/>
            <person name="Ritari J."/>
            <person name="Douillard F.P."/>
            <person name="Paul Ross R."/>
            <person name="Yang R."/>
            <person name="Briner A.E."/>
            <person name="Felis G.E."/>
            <person name="de Vos W.M."/>
            <person name="Barrangou R."/>
            <person name="Klaenhammer T.R."/>
            <person name="Caufield P.W."/>
            <person name="Cui Y."/>
            <person name="Zhang H."/>
            <person name="O'Toole P.W."/>
        </authorList>
    </citation>
    <scope>NUCLEOTIDE SEQUENCE [LARGE SCALE GENOMIC DNA]</scope>
    <source>
        <strain evidence="2 3">DSM 15814</strain>
    </source>
</reference>
<dbReference type="EMBL" id="AZFF01000003">
    <property type="protein sequence ID" value="KRL56556.1"/>
    <property type="molecule type" value="Genomic_DNA"/>
</dbReference>
<gene>
    <name evidence="2" type="ORF">FD35_GL001650</name>
</gene>
<protein>
    <submittedName>
        <fullName evidence="2">Uncharacterized protein</fullName>
    </submittedName>
</protein>
<dbReference type="PATRIC" id="fig|1114972.6.peg.1676"/>
<name>A0A0R1RIP8_9LACO</name>
<dbReference type="Proteomes" id="UP000051999">
    <property type="component" value="Unassembled WGS sequence"/>
</dbReference>
<dbReference type="RefSeq" id="WP_017262189.1">
    <property type="nucleotide sequence ID" value="NZ_AUAW01000005.1"/>
</dbReference>